<evidence type="ECO:0000313" key="2">
    <source>
        <dbReference type="EMBL" id="MFD3002868.1"/>
    </source>
</evidence>
<feature type="domain" description="Transposase IS110-like N-terminal" evidence="1">
    <location>
        <begin position="10"/>
        <end position="90"/>
    </location>
</feature>
<name>A0ABW6C3T8_9BACT</name>
<organism evidence="2 3">
    <name type="scientific">Pontibacter toksunensis</name>
    <dbReference type="NCBI Taxonomy" id="1332631"/>
    <lineage>
        <taxon>Bacteria</taxon>
        <taxon>Pseudomonadati</taxon>
        <taxon>Bacteroidota</taxon>
        <taxon>Cytophagia</taxon>
        <taxon>Cytophagales</taxon>
        <taxon>Hymenobacteraceae</taxon>
        <taxon>Pontibacter</taxon>
    </lineage>
</organism>
<gene>
    <name evidence="2" type="ORF">ACFS7Z_21050</name>
</gene>
<keyword evidence="3" id="KW-1185">Reference proteome</keyword>
<reference evidence="3" key="1">
    <citation type="journal article" date="2019" name="Int. J. Syst. Evol. Microbiol.">
        <title>The Global Catalogue of Microorganisms (GCM) 10K type strain sequencing project: providing services to taxonomists for standard genome sequencing and annotation.</title>
        <authorList>
            <consortium name="The Broad Institute Genomics Platform"/>
            <consortium name="The Broad Institute Genome Sequencing Center for Infectious Disease"/>
            <person name="Wu L."/>
            <person name="Ma J."/>
        </authorList>
    </citation>
    <scope>NUCLEOTIDE SEQUENCE [LARGE SCALE GENOMIC DNA]</scope>
    <source>
        <strain evidence="3">KCTC 23984</strain>
    </source>
</reference>
<dbReference type="Pfam" id="PF01548">
    <property type="entry name" value="DEDD_Tnp_IS110"/>
    <property type="match status" value="1"/>
</dbReference>
<dbReference type="EMBL" id="JBHUOX010000020">
    <property type="protein sequence ID" value="MFD3002868.1"/>
    <property type="molecule type" value="Genomic_DNA"/>
</dbReference>
<comment type="caution">
    <text evidence="2">The sequence shown here is derived from an EMBL/GenBank/DDBJ whole genome shotgun (WGS) entry which is preliminary data.</text>
</comment>
<dbReference type="InterPro" id="IPR002525">
    <property type="entry name" value="Transp_IS110-like_N"/>
</dbReference>
<dbReference type="Proteomes" id="UP001597641">
    <property type="component" value="Unassembled WGS sequence"/>
</dbReference>
<evidence type="ECO:0000313" key="3">
    <source>
        <dbReference type="Proteomes" id="UP001597641"/>
    </source>
</evidence>
<dbReference type="RefSeq" id="WP_377489099.1">
    <property type="nucleotide sequence ID" value="NZ_JBHUOX010000020.1"/>
</dbReference>
<accession>A0ABW6C3T8</accession>
<proteinExistence type="predicted"/>
<protein>
    <submittedName>
        <fullName evidence="2">Transposase</fullName>
    </submittedName>
</protein>
<evidence type="ECO:0000259" key="1">
    <source>
        <dbReference type="Pfam" id="PF01548"/>
    </source>
</evidence>
<sequence>MVSQAEQKVAGIDVSKETLAVCHLVDGKAQHLETDNNKAGFKLLVKRCGAGSLYVMEATGAYYMHLAYCLHGQGATIAVINPVSSSASSKCTWVKARATRKMPSGYGAMSAK</sequence>